<dbReference type="GO" id="GO:0003677">
    <property type="term" value="F:DNA binding"/>
    <property type="evidence" value="ECO:0007669"/>
    <property type="project" value="UniProtKB-UniRule"/>
</dbReference>
<feature type="domain" description="Core-binding (CB)" evidence="6">
    <location>
        <begin position="32"/>
        <end position="117"/>
    </location>
</feature>
<dbReference type="GO" id="GO:0015074">
    <property type="term" value="P:DNA integration"/>
    <property type="evidence" value="ECO:0007669"/>
    <property type="project" value="UniProtKB-KW"/>
</dbReference>
<dbReference type="SUPFAM" id="SSF56349">
    <property type="entry name" value="DNA breaking-rejoining enzymes"/>
    <property type="match status" value="1"/>
</dbReference>
<name>A0A1F4VKX5_UNCKA</name>
<dbReference type="Gene3D" id="1.10.443.10">
    <property type="entry name" value="Intergrase catalytic core"/>
    <property type="match status" value="1"/>
</dbReference>
<dbReference type="PANTHER" id="PTHR30349:SF81">
    <property type="entry name" value="TYROSINE RECOMBINASE XERC"/>
    <property type="match status" value="1"/>
</dbReference>
<dbReference type="InterPro" id="IPR004107">
    <property type="entry name" value="Integrase_SAM-like_N"/>
</dbReference>
<evidence type="ECO:0000256" key="2">
    <source>
        <dbReference type="ARBA" id="ARBA00023125"/>
    </source>
</evidence>
<proteinExistence type="predicted"/>
<evidence type="ECO:0000256" key="4">
    <source>
        <dbReference type="PROSITE-ProRule" id="PRU01248"/>
    </source>
</evidence>
<evidence type="ECO:0000259" key="5">
    <source>
        <dbReference type="PROSITE" id="PS51898"/>
    </source>
</evidence>
<evidence type="ECO:0000256" key="1">
    <source>
        <dbReference type="ARBA" id="ARBA00022908"/>
    </source>
</evidence>
<reference evidence="7 8" key="1">
    <citation type="journal article" date="2016" name="Nat. Commun.">
        <title>Thousands of microbial genomes shed light on interconnected biogeochemical processes in an aquifer system.</title>
        <authorList>
            <person name="Anantharaman K."/>
            <person name="Brown C.T."/>
            <person name="Hug L.A."/>
            <person name="Sharon I."/>
            <person name="Castelle C.J."/>
            <person name="Probst A.J."/>
            <person name="Thomas B.C."/>
            <person name="Singh A."/>
            <person name="Wilkins M.J."/>
            <person name="Karaoz U."/>
            <person name="Brodie E.L."/>
            <person name="Williams K.H."/>
            <person name="Hubbard S.S."/>
            <person name="Banfield J.F."/>
        </authorList>
    </citation>
    <scope>NUCLEOTIDE SEQUENCE [LARGE SCALE GENOMIC DNA]</scope>
</reference>
<dbReference type="EMBL" id="MEVJ01000014">
    <property type="protein sequence ID" value="OGC57882.1"/>
    <property type="molecule type" value="Genomic_DNA"/>
</dbReference>
<dbReference type="Proteomes" id="UP000178346">
    <property type="component" value="Unassembled WGS sequence"/>
</dbReference>
<evidence type="ECO:0000256" key="3">
    <source>
        <dbReference type="ARBA" id="ARBA00023172"/>
    </source>
</evidence>
<evidence type="ECO:0000259" key="6">
    <source>
        <dbReference type="PROSITE" id="PS51900"/>
    </source>
</evidence>
<organism evidence="7 8">
    <name type="scientific">candidate division WWE3 bacterium RIFCSPLOWO2_01_FULL_41_9</name>
    <dbReference type="NCBI Taxonomy" id="1802626"/>
    <lineage>
        <taxon>Bacteria</taxon>
        <taxon>Katanobacteria</taxon>
    </lineage>
</organism>
<keyword evidence="1" id="KW-0229">DNA integration</keyword>
<dbReference type="Pfam" id="PF00589">
    <property type="entry name" value="Phage_integrase"/>
    <property type="match status" value="1"/>
</dbReference>
<dbReference type="AlphaFoldDB" id="A0A1F4VKX5"/>
<dbReference type="PROSITE" id="PS51900">
    <property type="entry name" value="CB"/>
    <property type="match status" value="1"/>
</dbReference>
<dbReference type="InterPro" id="IPR011010">
    <property type="entry name" value="DNA_brk_join_enz"/>
</dbReference>
<dbReference type="InterPro" id="IPR013762">
    <property type="entry name" value="Integrase-like_cat_sf"/>
</dbReference>
<gene>
    <name evidence="7" type="ORF">A2976_03320</name>
</gene>
<evidence type="ECO:0000313" key="7">
    <source>
        <dbReference type="EMBL" id="OGC57882.1"/>
    </source>
</evidence>
<dbReference type="Pfam" id="PF02899">
    <property type="entry name" value="Phage_int_SAM_1"/>
    <property type="match status" value="1"/>
</dbReference>
<dbReference type="GO" id="GO:0006310">
    <property type="term" value="P:DNA recombination"/>
    <property type="evidence" value="ECO:0007669"/>
    <property type="project" value="UniProtKB-KW"/>
</dbReference>
<dbReference type="Gene3D" id="1.10.150.130">
    <property type="match status" value="1"/>
</dbReference>
<keyword evidence="2 4" id="KW-0238">DNA-binding</keyword>
<dbReference type="InterPro" id="IPR002104">
    <property type="entry name" value="Integrase_catalytic"/>
</dbReference>
<dbReference type="PROSITE" id="PS51898">
    <property type="entry name" value="TYR_RECOMBINASE"/>
    <property type="match status" value="1"/>
</dbReference>
<sequence length="321" mass="36598">MQILALFITMAGNSNMRVATYRFYAIIPATMTKLETAHKNFIKHLETEGRSPSTLVAYGKDIEQLVDYLSKRGVNEVKDIKLVLLEDYMGKLLKENYTAKSISRKTNSTKTFFKFLQTKGDLTDNVADQLKHPKVEVKAPRILSKMEYRALRDAAKEDIRTSAIIELLLQTGITISELADIKLEHLDMTKEPGSLFIPKKNAKESRTIPLNKAAMESVKKYIEKERPEIERAEHLFITKTGKALLVRNIRSTIERFYKAAGVENAKVNDLRHTFVAHHLAQGTSMLQVSKIAGHKRISTTERYLQYIDKEVDEEKTELGIL</sequence>
<feature type="domain" description="Tyr recombinase" evidence="5">
    <location>
        <begin position="138"/>
        <end position="317"/>
    </location>
</feature>
<dbReference type="InterPro" id="IPR050090">
    <property type="entry name" value="Tyrosine_recombinase_XerCD"/>
</dbReference>
<dbReference type="PANTHER" id="PTHR30349">
    <property type="entry name" value="PHAGE INTEGRASE-RELATED"/>
    <property type="match status" value="1"/>
</dbReference>
<dbReference type="InterPro" id="IPR010998">
    <property type="entry name" value="Integrase_recombinase_N"/>
</dbReference>
<evidence type="ECO:0008006" key="9">
    <source>
        <dbReference type="Google" id="ProtNLM"/>
    </source>
</evidence>
<accession>A0A1F4VKX5</accession>
<dbReference type="InterPro" id="IPR044068">
    <property type="entry name" value="CB"/>
</dbReference>
<comment type="caution">
    <text evidence="7">The sequence shown here is derived from an EMBL/GenBank/DDBJ whole genome shotgun (WGS) entry which is preliminary data.</text>
</comment>
<protein>
    <recommendedName>
        <fullName evidence="9">Tyrosine recombinase XerC</fullName>
    </recommendedName>
</protein>
<evidence type="ECO:0000313" key="8">
    <source>
        <dbReference type="Proteomes" id="UP000178346"/>
    </source>
</evidence>
<keyword evidence="3" id="KW-0233">DNA recombination</keyword>